<evidence type="ECO:0000313" key="1">
    <source>
        <dbReference type="EMBL" id="PKC54006.1"/>
    </source>
</evidence>
<dbReference type="EMBL" id="LLXH01003635">
    <property type="protein sequence ID" value="PKC54006.1"/>
    <property type="molecule type" value="Genomic_DNA"/>
</dbReference>
<organism evidence="1 2">
    <name type="scientific">Rhizophagus irregularis</name>
    <dbReference type="NCBI Taxonomy" id="588596"/>
    <lineage>
        <taxon>Eukaryota</taxon>
        <taxon>Fungi</taxon>
        <taxon>Fungi incertae sedis</taxon>
        <taxon>Mucoromycota</taxon>
        <taxon>Glomeromycotina</taxon>
        <taxon>Glomeromycetes</taxon>
        <taxon>Glomerales</taxon>
        <taxon>Glomeraceae</taxon>
        <taxon>Rhizophagus</taxon>
    </lineage>
</organism>
<dbReference type="Proteomes" id="UP000232688">
    <property type="component" value="Unassembled WGS sequence"/>
</dbReference>
<dbReference type="OrthoDB" id="2358320at2759"/>
<comment type="caution">
    <text evidence="1">The sequence shown here is derived from an EMBL/GenBank/DDBJ whole genome shotgun (WGS) entry which is preliminary data.</text>
</comment>
<dbReference type="VEuPathDB" id="FungiDB:RhiirA1_478154"/>
<gene>
    <name evidence="1" type="ORF">RhiirA1_478154</name>
</gene>
<reference evidence="1 2" key="1">
    <citation type="submission" date="2017-10" db="EMBL/GenBank/DDBJ databases">
        <title>Extensive intraspecific genome diversity in a model arbuscular mycorrhizal fungus.</title>
        <authorList>
            <person name="Chen E.C.H."/>
            <person name="Morin E."/>
            <person name="Baudet D."/>
            <person name="Noel J."/>
            <person name="Ndikumana S."/>
            <person name="Charron P."/>
            <person name="St-Onge C."/>
            <person name="Giorgi J."/>
            <person name="Grigoriev I.V."/>
            <person name="Roux C."/>
            <person name="Martin F.M."/>
            <person name="Corradi N."/>
        </authorList>
    </citation>
    <scope>NUCLEOTIDE SEQUENCE [LARGE SCALE GENOMIC DNA]</scope>
    <source>
        <strain evidence="1 2">A1</strain>
    </source>
</reference>
<sequence>MSPAHAMTLEEVESKPSKKLKRAIGKDEEIKLQKGTAVRYLLKAGELEGDHRRRATDLYWSLHVYRIKRVIVRRNPLQPVLYYFEGEPGPRNIYIGVRWQKIFLL</sequence>
<reference evidence="1 2" key="2">
    <citation type="submission" date="2017-10" db="EMBL/GenBank/DDBJ databases">
        <title>Genome analyses suggest a sexual origin of heterokaryosis in a supposedly ancient asexual fungus.</title>
        <authorList>
            <person name="Corradi N."/>
            <person name="Sedzielewska K."/>
            <person name="Noel J."/>
            <person name="Charron P."/>
            <person name="Farinelli L."/>
            <person name="Marton T."/>
            <person name="Kruger M."/>
            <person name="Pelin A."/>
            <person name="Brachmann A."/>
            <person name="Corradi N."/>
        </authorList>
    </citation>
    <scope>NUCLEOTIDE SEQUENCE [LARGE SCALE GENOMIC DNA]</scope>
    <source>
        <strain evidence="1 2">A1</strain>
    </source>
</reference>
<dbReference type="AlphaFoldDB" id="A0A2I1EPD5"/>
<name>A0A2I1EPD5_9GLOM</name>
<accession>A0A2I1EPD5</accession>
<proteinExistence type="predicted"/>
<protein>
    <submittedName>
        <fullName evidence="1">Uncharacterized protein</fullName>
    </submittedName>
</protein>
<evidence type="ECO:0000313" key="2">
    <source>
        <dbReference type="Proteomes" id="UP000232688"/>
    </source>
</evidence>